<proteinExistence type="predicted"/>
<keyword evidence="2" id="KW-1185">Reference proteome</keyword>
<comment type="caution">
    <text evidence="1">The sequence shown here is derived from an EMBL/GenBank/DDBJ whole genome shotgun (WGS) entry which is preliminary data.</text>
</comment>
<dbReference type="EMBL" id="RCVZ01000001">
    <property type="protein sequence ID" value="RLQ97893.1"/>
    <property type="molecule type" value="Genomic_DNA"/>
</dbReference>
<accession>A0A3L7K4B4</accession>
<dbReference type="RefSeq" id="WP_121678585.1">
    <property type="nucleotide sequence ID" value="NZ_RCVZ01000001.1"/>
</dbReference>
<dbReference type="Proteomes" id="UP000276770">
    <property type="component" value="Unassembled WGS sequence"/>
</dbReference>
<gene>
    <name evidence="1" type="ORF">D9X91_00415</name>
</gene>
<reference evidence="1 2" key="1">
    <citation type="submission" date="2018-10" db="EMBL/GenBank/DDBJ databases">
        <title>Falsibacillus sp. genome draft.</title>
        <authorList>
            <person name="Shi S."/>
        </authorList>
    </citation>
    <scope>NUCLEOTIDE SEQUENCE [LARGE SCALE GENOMIC DNA]</scope>
    <source>
        <strain evidence="1 2">GY 10110</strain>
    </source>
</reference>
<sequence>MNWKSFIIGTATGAAAGYIMSGTVQKRTPVSAESVLSKVKKAFKEDGAIDGSWIQMKPETFEKHALKTQIYRGGISRHRNGKLQQFEFIADVHSGTILDINLLTPM</sequence>
<evidence type="ECO:0008006" key="3">
    <source>
        <dbReference type="Google" id="ProtNLM"/>
    </source>
</evidence>
<dbReference type="AlphaFoldDB" id="A0A3L7K4B4"/>
<dbReference type="OrthoDB" id="2989832at2"/>
<evidence type="ECO:0000313" key="2">
    <source>
        <dbReference type="Proteomes" id="UP000276770"/>
    </source>
</evidence>
<name>A0A3L7K4B4_9BACI</name>
<organism evidence="1 2">
    <name type="scientific">Falsibacillus albus</name>
    <dbReference type="NCBI Taxonomy" id="2478915"/>
    <lineage>
        <taxon>Bacteria</taxon>
        <taxon>Bacillati</taxon>
        <taxon>Bacillota</taxon>
        <taxon>Bacilli</taxon>
        <taxon>Bacillales</taxon>
        <taxon>Bacillaceae</taxon>
        <taxon>Falsibacillus</taxon>
    </lineage>
</organism>
<evidence type="ECO:0000313" key="1">
    <source>
        <dbReference type="EMBL" id="RLQ97893.1"/>
    </source>
</evidence>
<protein>
    <recommendedName>
        <fullName evidence="3">PepSY domain-containing protein</fullName>
    </recommendedName>
</protein>